<comment type="similarity">
    <text evidence="7">Belongs to the methyl-accepting chemotaxis (MCP) protein family.</text>
</comment>
<evidence type="ECO:0000313" key="12">
    <source>
        <dbReference type="EMBL" id="ACL67181.1"/>
    </source>
</evidence>
<dbReference type="EMBL" id="CP001359">
    <property type="protein sequence ID" value="ACL67181.1"/>
    <property type="molecule type" value="Genomic_DNA"/>
</dbReference>
<evidence type="ECO:0000256" key="4">
    <source>
        <dbReference type="ARBA" id="ARBA00022692"/>
    </source>
</evidence>
<dbReference type="InterPro" id="IPR051310">
    <property type="entry name" value="MCP_chemotaxis"/>
</dbReference>
<sequence length="526" mass="54977">MLHALANLSISTRLRLVLLAGAAGLFLLSWQSVRVLEARMLAERQAKVRALVEAAHALVEHQGARATRGEISAEEARRAALEALRALRYDGAEYFWVNDLEPRMVMHPTNPQLDGQDLSGYRDPNGKLLFQEFVRTVRARGSGFVDYLWPKPGSTVPVPKISFVTQYQPWGWVVGSGLYVDDLDAAVRSEARRVLGTGALIVAVILGGAALVARGVRRSLARAVNAAGAVASGDLTVRIPDAARDEPGRVLDALSGMADRLSAVVGEVRGASESIASAAEETRTVAGTLAEASSGQASDVARSSEAVRELVAEIDGAASEARATDALARRAADDAGEGARAVRETALAMRAIAEKIGVVGEIAYQTNLLALNSAIEAARAGVHGRGFAVVATEVRRLAERSRAAAQEIGELAGGSVAAADRAAELIARALPSIGATSERVQRITEAAGRQHQAARAIGDVLHGLAGASERQAAASEELAGSAAALSDNAEELARTVGWFRVPEGGSALAPVPARVEAPRRPGREAA</sequence>
<dbReference type="CDD" id="cd06225">
    <property type="entry name" value="HAMP"/>
    <property type="match status" value="1"/>
</dbReference>
<keyword evidence="4 9" id="KW-0812">Transmembrane</keyword>
<dbReference type="SUPFAM" id="SSF58104">
    <property type="entry name" value="Methyl-accepting chemotaxis protein (MCP) signaling domain"/>
    <property type="match status" value="1"/>
</dbReference>
<keyword evidence="8" id="KW-0807">Transducer</keyword>
<dbReference type="SMART" id="SM00304">
    <property type="entry name" value="HAMP"/>
    <property type="match status" value="1"/>
</dbReference>
<feature type="transmembrane region" description="Helical" evidence="9">
    <location>
        <begin position="194"/>
        <end position="213"/>
    </location>
</feature>
<evidence type="ECO:0000256" key="1">
    <source>
        <dbReference type="ARBA" id="ARBA00004651"/>
    </source>
</evidence>
<dbReference type="SMART" id="SM00283">
    <property type="entry name" value="MA"/>
    <property type="match status" value="1"/>
</dbReference>
<dbReference type="InterPro" id="IPR004090">
    <property type="entry name" value="Chemotax_Me-accpt_rcpt"/>
</dbReference>
<dbReference type="PRINTS" id="PR00260">
    <property type="entry name" value="CHEMTRNSDUCR"/>
</dbReference>
<proteinExistence type="inferred from homology"/>
<comment type="subcellular location">
    <subcellularLocation>
        <location evidence="1">Cell membrane</location>
        <topology evidence="1">Multi-pass membrane protein</topology>
    </subcellularLocation>
</comment>
<evidence type="ECO:0000256" key="2">
    <source>
        <dbReference type="ARBA" id="ARBA00022475"/>
    </source>
</evidence>
<dbReference type="HOGENOM" id="CLU_000445_107_21_7"/>
<organism evidence="12 13">
    <name type="scientific">Anaeromyxobacter dehalogenans (strain ATCC BAA-258 / DSM 21875 / 2CP-1)</name>
    <dbReference type="NCBI Taxonomy" id="455488"/>
    <lineage>
        <taxon>Bacteria</taxon>
        <taxon>Pseudomonadati</taxon>
        <taxon>Myxococcota</taxon>
        <taxon>Myxococcia</taxon>
        <taxon>Myxococcales</taxon>
        <taxon>Cystobacterineae</taxon>
        <taxon>Anaeromyxobacteraceae</taxon>
        <taxon>Anaeromyxobacter</taxon>
    </lineage>
</organism>
<dbReference type="GO" id="GO:0006935">
    <property type="term" value="P:chemotaxis"/>
    <property type="evidence" value="ECO:0007669"/>
    <property type="project" value="UniProtKB-KW"/>
</dbReference>
<dbReference type="Pfam" id="PF00015">
    <property type="entry name" value="MCPsignal"/>
    <property type="match status" value="1"/>
</dbReference>
<dbReference type="Pfam" id="PF00672">
    <property type="entry name" value="HAMP"/>
    <property type="match status" value="1"/>
</dbReference>
<name>B8J7K1_ANAD2</name>
<dbReference type="PROSITE" id="PS50885">
    <property type="entry name" value="HAMP"/>
    <property type="match status" value="1"/>
</dbReference>
<protein>
    <submittedName>
        <fullName evidence="12">Methyl-accepting chemotaxis sensory transducer with Cache sensor</fullName>
    </submittedName>
</protein>
<accession>B8J7K1</accession>
<dbReference type="Gene3D" id="1.10.287.950">
    <property type="entry name" value="Methyl-accepting chemotaxis protein"/>
    <property type="match status" value="1"/>
</dbReference>
<dbReference type="PANTHER" id="PTHR43531:SF11">
    <property type="entry name" value="METHYL-ACCEPTING CHEMOTAXIS PROTEIN 3"/>
    <property type="match status" value="1"/>
</dbReference>
<dbReference type="PROSITE" id="PS50111">
    <property type="entry name" value="CHEMOTAXIS_TRANSDUC_2"/>
    <property type="match status" value="1"/>
</dbReference>
<keyword evidence="6 9" id="KW-0472">Membrane</keyword>
<dbReference type="KEGG" id="acp:A2cp1_3858"/>
<dbReference type="InterPro" id="IPR004089">
    <property type="entry name" value="MCPsignal_dom"/>
</dbReference>
<evidence type="ECO:0000256" key="5">
    <source>
        <dbReference type="ARBA" id="ARBA00022989"/>
    </source>
</evidence>
<evidence type="ECO:0000259" key="10">
    <source>
        <dbReference type="PROSITE" id="PS50111"/>
    </source>
</evidence>
<reference evidence="12" key="1">
    <citation type="submission" date="2009-01" db="EMBL/GenBank/DDBJ databases">
        <title>Complete sequence of Anaeromyxobacter dehalogenans 2CP-1.</title>
        <authorList>
            <consortium name="US DOE Joint Genome Institute"/>
            <person name="Lucas S."/>
            <person name="Copeland A."/>
            <person name="Lapidus A."/>
            <person name="Glavina del Rio T."/>
            <person name="Dalin E."/>
            <person name="Tice H."/>
            <person name="Bruce D."/>
            <person name="Goodwin L."/>
            <person name="Pitluck S."/>
            <person name="Saunders E."/>
            <person name="Brettin T."/>
            <person name="Detter J.C."/>
            <person name="Han C."/>
            <person name="Larimer F."/>
            <person name="Land M."/>
            <person name="Hauser L."/>
            <person name="Kyrpides N."/>
            <person name="Ovchinnikova G."/>
            <person name="Beliaev A.S."/>
            <person name="Richardson P."/>
        </authorList>
    </citation>
    <scope>NUCLEOTIDE SEQUENCE</scope>
    <source>
        <strain evidence="12">2CP-1</strain>
    </source>
</reference>
<dbReference type="Gene3D" id="3.30.450.20">
    <property type="entry name" value="PAS domain"/>
    <property type="match status" value="1"/>
</dbReference>
<keyword evidence="3" id="KW-0145">Chemotaxis</keyword>
<evidence type="ECO:0000256" key="9">
    <source>
        <dbReference type="SAM" id="Phobius"/>
    </source>
</evidence>
<evidence type="ECO:0000313" key="13">
    <source>
        <dbReference type="Proteomes" id="UP000007089"/>
    </source>
</evidence>
<dbReference type="Pfam" id="PF17200">
    <property type="entry name" value="sCache_2"/>
    <property type="match status" value="1"/>
</dbReference>
<dbReference type="GO" id="GO:0007165">
    <property type="term" value="P:signal transduction"/>
    <property type="evidence" value="ECO:0007669"/>
    <property type="project" value="UniProtKB-KW"/>
</dbReference>
<dbReference type="InterPro" id="IPR033480">
    <property type="entry name" value="sCache_2"/>
</dbReference>
<dbReference type="PANTHER" id="PTHR43531">
    <property type="entry name" value="PROTEIN ICFG"/>
    <property type="match status" value="1"/>
</dbReference>
<feature type="domain" description="Methyl-accepting transducer" evidence="10">
    <location>
        <begin position="271"/>
        <end position="486"/>
    </location>
</feature>
<evidence type="ECO:0000256" key="3">
    <source>
        <dbReference type="ARBA" id="ARBA00022500"/>
    </source>
</evidence>
<feature type="domain" description="HAMP" evidence="11">
    <location>
        <begin position="214"/>
        <end position="266"/>
    </location>
</feature>
<dbReference type="AlphaFoldDB" id="B8J7K1"/>
<gene>
    <name evidence="12" type="ordered locus">A2cp1_3858</name>
</gene>
<evidence type="ECO:0000256" key="7">
    <source>
        <dbReference type="ARBA" id="ARBA00029447"/>
    </source>
</evidence>
<evidence type="ECO:0000256" key="6">
    <source>
        <dbReference type="ARBA" id="ARBA00023136"/>
    </source>
</evidence>
<keyword evidence="13" id="KW-1185">Reference proteome</keyword>
<dbReference type="GO" id="GO:0004888">
    <property type="term" value="F:transmembrane signaling receptor activity"/>
    <property type="evidence" value="ECO:0007669"/>
    <property type="project" value="InterPro"/>
</dbReference>
<evidence type="ECO:0000259" key="11">
    <source>
        <dbReference type="PROSITE" id="PS50885"/>
    </source>
</evidence>
<dbReference type="GO" id="GO:0005886">
    <property type="term" value="C:plasma membrane"/>
    <property type="evidence" value="ECO:0007669"/>
    <property type="project" value="UniProtKB-SubCell"/>
</dbReference>
<dbReference type="Proteomes" id="UP000007089">
    <property type="component" value="Chromosome"/>
</dbReference>
<dbReference type="RefSeq" id="WP_015934922.1">
    <property type="nucleotide sequence ID" value="NC_011891.1"/>
</dbReference>
<keyword evidence="2" id="KW-1003">Cell membrane</keyword>
<evidence type="ECO:0000256" key="8">
    <source>
        <dbReference type="PROSITE-ProRule" id="PRU00284"/>
    </source>
</evidence>
<keyword evidence="5 9" id="KW-1133">Transmembrane helix</keyword>
<dbReference type="SMART" id="SM01049">
    <property type="entry name" value="Cache_2"/>
    <property type="match status" value="1"/>
</dbReference>
<dbReference type="InterPro" id="IPR003660">
    <property type="entry name" value="HAMP_dom"/>
</dbReference>